<dbReference type="Pfam" id="PF07291">
    <property type="entry name" value="MauE"/>
    <property type="match status" value="1"/>
</dbReference>
<protein>
    <recommendedName>
        <fullName evidence="6">Methylamine utilisation protein MauE domain-containing protein</fullName>
    </recommendedName>
</protein>
<sequence>MSTDRDWSDRVKSFPRRGFRASTGESAALASTEVDRDGALLSSANAGNWRGYAEAGQHLGRMPAVIIVAGFALAGCLLLVLAVARRVLWGPPLRSALAAHDVAPRWARGAAAAALIEVAQVVLGVAGAAAVFGAPIPGALTAVGLLYVVFAGYLTVLLNTKGSVVCGCLGRGERVGAPAIARAGIFAAMSFAARSTPDSTIVALIGVVIACGAVFAVNLLSG</sequence>
<dbReference type="GO" id="GO:0016020">
    <property type="term" value="C:membrane"/>
    <property type="evidence" value="ECO:0007669"/>
    <property type="project" value="UniProtKB-SubCell"/>
</dbReference>
<reference evidence="7 8" key="1">
    <citation type="submission" date="2018-02" db="EMBL/GenBank/DDBJ databases">
        <title>Genomic Encyclopedia of Archaeal and Bacterial Type Strains, Phase II (KMG-II): from individual species to whole genera.</title>
        <authorList>
            <person name="Goeker M."/>
        </authorList>
    </citation>
    <scope>NUCLEOTIDE SEQUENCE [LARGE SCALE GENOMIC DNA]</scope>
    <source>
        <strain evidence="7 8">YU 961-1</strain>
    </source>
</reference>
<keyword evidence="8" id="KW-1185">Reference proteome</keyword>
<feature type="transmembrane region" description="Helical" evidence="5">
    <location>
        <begin position="109"/>
        <end position="132"/>
    </location>
</feature>
<dbReference type="Proteomes" id="UP000239203">
    <property type="component" value="Unassembled WGS sequence"/>
</dbReference>
<dbReference type="AlphaFoldDB" id="A0A2S6H151"/>
<feature type="domain" description="Methylamine utilisation protein MauE" evidence="6">
    <location>
        <begin position="63"/>
        <end position="192"/>
    </location>
</feature>
<evidence type="ECO:0000256" key="3">
    <source>
        <dbReference type="ARBA" id="ARBA00022989"/>
    </source>
</evidence>
<feature type="transmembrane region" description="Helical" evidence="5">
    <location>
        <begin position="64"/>
        <end position="88"/>
    </location>
</feature>
<comment type="subcellular location">
    <subcellularLocation>
        <location evidence="1">Membrane</location>
        <topology evidence="1">Multi-pass membrane protein</topology>
    </subcellularLocation>
</comment>
<feature type="transmembrane region" description="Helical" evidence="5">
    <location>
        <begin position="138"/>
        <end position="158"/>
    </location>
</feature>
<keyword evidence="2 5" id="KW-0812">Transmembrane</keyword>
<comment type="caution">
    <text evidence="7">The sequence shown here is derived from an EMBL/GenBank/DDBJ whole genome shotgun (WGS) entry which is preliminary data.</text>
</comment>
<evidence type="ECO:0000256" key="5">
    <source>
        <dbReference type="SAM" id="Phobius"/>
    </source>
</evidence>
<evidence type="ECO:0000259" key="6">
    <source>
        <dbReference type="Pfam" id="PF07291"/>
    </source>
</evidence>
<dbReference type="EMBL" id="PTIX01000001">
    <property type="protein sequence ID" value="PPK71150.1"/>
    <property type="molecule type" value="Genomic_DNA"/>
</dbReference>
<keyword evidence="3 5" id="KW-1133">Transmembrane helix</keyword>
<evidence type="ECO:0000313" key="7">
    <source>
        <dbReference type="EMBL" id="PPK71150.1"/>
    </source>
</evidence>
<evidence type="ECO:0000256" key="2">
    <source>
        <dbReference type="ARBA" id="ARBA00022692"/>
    </source>
</evidence>
<evidence type="ECO:0000256" key="1">
    <source>
        <dbReference type="ARBA" id="ARBA00004141"/>
    </source>
</evidence>
<accession>A0A2S6H151</accession>
<dbReference type="GO" id="GO:0030416">
    <property type="term" value="P:methylamine metabolic process"/>
    <property type="evidence" value="ECO:0007669"/>
    <property type="project" value="InterPro"/>
</dbReference>
<dbReference type="InterPro" id="IPR009908">
    <property type="entry name" value="Methylamine_util_MauE"/>
</dbReference>
<name>A0A2S6H151_9PSEU</name>
<evidence type="ECO:0000256" key="4">
    <source>
        <dbReference type="ARBA" id="ARBA00023136"/>
    </source>
</evidence>
<gene>
    <name evidence="7" type="ORF">CLV40_101339</name>
</gene>
<evidence type="ECO:0000313" key="8">
    <source>
        <dbReference type="Proteomes" id="UP000239203"/>
    </source>
</evidence>
<proteinExistence type="predicted"/>
<feature type="transmembrane region" description="Helical" evidence="5">
    <location>
        <begin position="201"/>
        <end position="220"/>
    </location>
</feature>
<keyword evidence="4 5" id="KW-0472">Membrane</keyword>
<organism evidence="7 8">
    <name type="scientific">Actinokineospora auranticolor</name>
    <dbReference type="NCBI Taxonomy" id="155976"/>
    <lineage>
        <taxon>Bacteria</taxon>
        <taxon>Bacillati</taxon>
        <taxon>Actinomycetota</taxon>
        <taxon>Actinomycetes</taxon>
        <taxon>Pseudonocardiales</taxon>
        <taxon>Pseudonocardiaceae</taxon>
        <taxon>Actinokineospora</taxon>
    </lineage>
</organism>